<feature type="compositionally biased region" description="Basic and acidic residues" evidence="1">
    <location>
        <begin position="336"/>
        <end position="350"/>
    </location>
</feature>
<dbReference type="InterPro" id="IPR012337">
    <property type="entry name" value="RNaseH-like_sf"/>
</dbReference>
<sequence length="432" mass="48487">MVTSNTTEESDGTLEKNGLADGNYCLVAWDLDTTGSRLMDEICQIGAYTPTSSFSQYVMPYRDLTQAARRRHNIRIITIGKYRMMKDFKRGKILKTKSEISALVDFIHWLEEQKGSTDGVILLRHENRKVITPLLLEALCKYNLMDDFRRVVVGFADGYAFAENRCSKTVRYFSLRTLARILLHRDEGELDHAHDRARAIFEVALNVSGVEGSGPIEESKRIEEDVKMLVQSLQPFSCPTGTEEKGLLELKATVVRQDSFRPVFVAMLGQTRRDRLRAYALRALLVEAGLNLAFTEEAFKEGGADGVKKLLEERTQAKTADLDDVHRLLMEHFAPEEYPKTMESQQYEKRPNRRGYQNRRGRVKSESKSKKTDSEDEGGNAIKDVGAGDAPSDTTLDTTGSTPSKTVSSSRSVESSPQSGDREITSPDSNAH</sequence>
<dbReference type="PANTHER" id="PTHR12384:SF2">
    <property type="entry name" value="MATERNAL PROTEIN EXUPERANTIA"/>
    <property type="match status" value="1"/>
</dbReference>
<keyword evidence="5" id="KW-1185">Reference proteome</keyword>
<dbReference type="Gene3D" id="3.30.420.10">
    <property type="entry name" value="Ribonuclease H-like superfamily/Ribonuclease H"/>
    <property type="match status" value="1"/>
</dbReference>
<reference evidence="4" key="1">
    <citation type="submission" date="2013-04" db="EMBL/GenBank/DDBJ databases">
        <authorList>
            <person name="Qu J."/>
            <person name="Murali S.C."/>
            <person name="Bandaranaike D."/>
            <person name="Bellair M."/>
            <person name="Blankenburg K."/>
            <person name="Chao H."/>
            <person name="Dinh H."/>
            <person name="Doddapaneni H."/>
            <person name="Downs B."/>
            <person name="Dugan-Rocha S."/>
            <person name="Elkadiri S."/>
            <person name="Gnanaolivu R.D."/>
            <person name="Hernandez B."/>
            <person name="Javaid M."/>
            <person name="Jayaseelan J.C."/>
            <person name="Lee S."/>
            <person name="Li M."/>
            <person name="Ming W."/>
            <person name="Munidasa M."/>
            <person name="Muniz J."/>
            <person name="Nguyen L."/>
            <person name="Ongeri F."/>
            <person name="Osuji N."/>
            <person name="Pu L.-L."/>
            <person name="Puazo M."/>
            <person name="Qu C."/>
            <person name="Quiroz J."/>
            <person name="Raj R."/>
            <person name="Weissenberger G."/>
            <person name="Xin Y."/>
            <person name="Zou X."/>
            <person name="Han Y."/>
            <person name="Richards S."/>
            <person name="Worley K."/>
            <person name="Muzny D."/>
            <person name="Gibbs R."/>
        </authorList>
    </citation>
    <scope>NUCLEOTIDE SEQUENCE</scope>
    <source>
        <strain evidence="4">Sampled in the wild</strain>
    </source>
</reference>
<evidence type="ECO:0000259" key="2">
    <source>
        <dbReference type="Pfam" id="PF18609"/>
    </source>
</evidence>
<dbReference type="InterPro" id="IPR036397">
    <property type="entry name" value="RNaseH_sf"/>
</dbReference>
<feature type="compositionally biased region" description="Basic and acidic residues" evidence="1">
    <location>
        <begin position="420"/>
        <end position="432"/>
    </location>
</feature>
<proteinExistence type="predicted"/>
<dbReference type="Proteomes" id="UP000792457">
    <property type="component" value="Unassembled WGS sequence"/>
</dbReference>
<dbReference type="AlphaFoldDB" id="A0A8K0KGN3"/>
<feature type="region of interest" description="Disordered" evidence="1">
    <location>
        <begin position="336"/>
        <end position="432"/>
    </location>
</feature>
<feature type="domain" description="Exuperantia SAM-like" evidence="2">
    <location>
        <begin position="261"/>
        <end position="332"/>
    </location>
</feature>
<gene>
    <name evidence="4" type="ORF">J437_LFUL013697</name>
</gene>
<evidence type="ECO:0008006" key="6">
    <source>
        <dbReference type="Google" id="ProtNLM"/>
    </source>
</evidence>
<dbReference type="EMBL" id="KZ308734">
    <property type="protein sequence ID" value="KAG8233651.1"/>
    <property type="molecule type" value="Genomic_DNA"/>
</dbReference>
<evidence type="ECO:0000259" key="3">
    <source>
        <dbReference type="Pfam" id="PF22123"/>
    </source>
</evidence>
<feature type="compositionally biased region" description="Basic and acidic residues" evidence="1">
    <location>
        <begin position="363"/>
        <end position="373"/>
    </location>
</feature>
<dbReference type="InterPro" id="IPR054362">
    <property type="entry name" value="Exu_RNase_H-like"/>
</dbReference>
<dbReference type="InterPro" id="IPR037998">
    <property type="entry name" value="Exu"/>
</dbReference>
<dbReference type="InterPro" id="IPR040941">
    <property type="entry name" value="SAM_Exu"/>
</dbReference>
<accession>A0A8K0KGN3</accession>
<name>A0A8K0KGN3_LADFU</name>
<evidence type="ECO:0000313" key="5">
    <source>
        <dbReference type="Proteomes" id="UP000792457"/>
    </source>
</evidence>
<dbReference type="GO" id="GO:0003723">
    <property type="term" value="F:RNA binding"/>
    <property type="evidence" value="ECO:0007669"/>
    <property type="project" value="InterPro"/>
</dbReference>
<dbReference type="Pfam" id="PF22123">
    <property type="entry name" value="Exu_RNase_H_like"/>
    <property type="match status" value="1"/>
</dbReference>
<comment type="caution">
    <text evidence="4">The sequence shown here is derived from an EMBL/GenBank/DDBJ whole genome shotgun (WGS) entry which is preliminary data.</text>
</comment>
<evidence type="ECO:0000313" key="4">
    <source>
        <dbReference type="EMBL" id="KAG8233651.1"/>
    </source>
</evidence>
<feature type="domain" description="Exuperantia RNAse H-like" evidence="3">
    <location>
        <begin position="24"/>
        <end position="182"/>
    </location>
</feature>
<protein>
    <recommendedName>
        <fullName evidence="6">Maternal protein exuperantia</fullName>
    </recommendedName>
</protein>
<dbReference type="GO" id="GO:0042803">
    <property type="term" value="F:protein homodimerization activity"/>
    <property type="evidence" value="ECO:0007669"/>
    <property type="project" value="InterPro"/>
</dbReference>
<organism evidence="4 5">
    <name type="scientific">Ladona fulva</name>
    <name type="common">Scarce chaser dragonfly</name>
    <name type="synonym">Libellula fulva</name>
    <dbReference type="NCBI Taxonomy" id="123851"/>
    <lineage>
        <taxon>Eukaryota</taxon>
        <taxon>Metazoa</taxon>
        <taxon>Ecdysozoa</taxon>
        <taxon>Arthropoda</taxon>
        <taxon>Hexapoda</taxon>
        <taxon>Insecta</taxon>
        <taxon>Pterygota</taxon>
        <taxon>Palaeoptera</taxon>
        <taxon>Odonata</taxon>
        <taxon>Epiprocta</taxon>
        <taxon>Anisoptera</taxon>
        <taxon>Libelluloidea</taxon>
        <taxon>Libellulidae</taxon>
        <taxon>Ladona</taxon>
    </lineage>
</organism>
<evidence type="ECO:0000256" key="1">
    <source>
        <dbReference type="SAM" id="MobiDB-lite"/>
    </source>
</evidence>
<dbReference type="GO" id="GO:0045450">
    <property type="term" value="P:bicoid mRNA localization"/>
    <property type="evidence" value="ECO:0007669"/>
    <property type="project" value="InterPro"/>
</dbReference>
<reference evidence="4" key="2">
    <citation type="submission" date="2017-10" db="EMBL/GenBank/DDBJ databases">
        <title>Ladona fulva Genome sequencing and assembly.</title>
        <authorList>
            <person name="Murali S."/>
            <person name="Richards S."/>
            <person name="Bandaranaike D."/>
            <person name="Bellair M."/>
            <person name="Blankenburg K."/>
            <person name="Chao H."/>
            <person name="Dinh H."/>
            <person name="Doddapaneni H."/>
            <person name="Dugan-Rocha S."/>
            <person name="Elkadiri S."/>
            <person name="Gnanaolivu R."/>
            <person name="Hernandez B."/>
            <person name="Skinner E."/>
            <person name="Javaid M."/>
            <person name="Lee S."/>
            <person name="Li M."/>
            <person name="Ming W."/>
            <person name="Munidasa M."/>
            <person name="Muniz J."/>
            <person name="Nguyen L."/>
            <person name="Hughes D."/>
            <person name="Osuji N."/>
            <person name="Pu L.-L."/>
            <person name="Puazo M."/>
            <person name="Qu C."/>
            <person name="Quiroz J."/>
            <person name="Raj R."/>
            <person name="Weissenberger G."/>
            <person name="Xin Y."/>
            <person name="Zou X."/>
            <person name="Han Y."/>
            <person name="Worley K."/>
            <person name="Muzny D."/>
            <person name="Gibbs R."/>
        </authorList>
    </citation>
    <scope>NUCLEOTIDE SEQUENCE</scope>
    <source>
        <strain evidence="4">Sampled in the wild</strain>
    </source>
</reference>
<feature type="compositionally biased region" description="Basic residues" evidence="1">
    <location>
        <begin position="351"/>
        <end position="362"/>
    </location>
</feature>
<feature type="compositionally biased region" description="Low complexity" evidence="1">
    <location>
        <begin position="398"/>
        <end position="419"/>
    </location>
</feature>
<dbReference type="SUPFAM" id="SSF53098">
    <property type="entry name" value="Ribonuclease H-like"/>
    <property type="match status" value="1"/>
</dbReference>
<dbReference type="Pfam" id="PF18609">
    <property type="entry name" value="SAM_Exu"/>
    <property type="match status" value="1"/>
</dbReference>
<dbReference type="OrthoDB" id="8251179at2759"/>
<dbReference type="PANTHER" id="PTHR12384">
    <property type="entry name" value="MATERNAL PROTEIN EXUPERANTIA"/>
    <property type="match status" value="1"/>
</dbReference>